<dbReference type="InterPro" id="IPR009057">
    <property type="entry name" value="Homeodomain-like_sf"/>
</dbReference>
<dbReference type="PANTHER" id="PTHR30055:SF148">
    <property type="entry name" value="TETR-FAMILY TRANSCRIPTIONAL REGULATOR"/>
    <property type="match status" value="1"/>
</dbReference>
<evidence type="ECO:0000256" key="1">
    <source>
        <dbReference type="ARBA" id="ARBA00023015"/>
    </source>
</evidence>
<evidence type="ECO:0000256" key="4">
    <source>
        <dbReference type="PROSITE-ProRule" id="PRU00335"/>
    </source>
</evidence>
<dbReference type="Proteomes" id="UP000501705">
    <property type="component" value="Chromosome"/>
</dbReference>
<evidence type="ECO:0000256" key="2">
    <source>
        <dbReference type="ARBA" id="ARBA00023125"/>
    </source>
</evidence>
<dbReference type="PANTHER" id="PTHR30055">
    <property type="entry name" value="HTH-TYPE TRANSCRIPTIONAL REGULATOR RUTR"/>
    <property type="match status" value="1"/>
</dbReference>
<evidence type="ECO:0000313" key="8">
    <source>
        <dbReference type="Proteomes" id="UP000501705"/>
    </source>
</evidence>
<dbReference type="InterPro" id="IPR050109">
    <property type="entry name" value="HTH-type_TetR-like_transc_reg"/>
</dbReference>
<gene>
    <name evidence="7" type="ORF">F5X71_13615</name>
</gene>
<sequence length="234" mass="25152">MRPSPRATGSSTLPPSPPSTPDSPPRPRPGGRTARTREQVLDAVRAELTEHGYDALTVDTVAARAGVHRTTVYRRWRDVAGLITDVFAAARDLDWHPRDTGTLRGDLTALNQEIQDSLTEESSIAEALIAVSFRSEAAATALRRLWADRYAQSEIVVERAIDRGELHPGVDARALLIAATAPLYHQLILLRTPPDPGLPERAAAAAALAAHAGAFAETTGGQAKPRRRPGSRSD</sequence>
<dbReference type="EMBL" id="CP046171">
    <property type="protein sequence ID" value="QIS03210.1"/>
    <property type="molecule type" value="Genomic_DNA"/>
</dbReference>
<dbReference type="Pfam" id="PF00440">
    <property type="entry name" value="TetR_N"/>
    <property type="match status" value="1"/>
</dbReference>
<protein>
    <submittedName>
        <fullName evidence="7">TetR family transcriptional regulator</fullName>
    </submittedName>
</protein>
<feature type="DNA-binding region" description="H-T-H motif" evidence="4">
    <location>
        <begin position="57"/>
        <end position="76"/>
    </location>
</feature>
<evidence type="ECO:0000259" key="6">
    <source>
        <dbReference type="PROSITE" id="PS50977"/>
    </source>
</evidence>
<dbReference type="InterPro" id="IPR011075">
    <property type="entry name" value="TetR_C"/>
</dbReference>
<name>A0A6G9XQT8_NOCBR</name>
<keyword evidence="1" id="KW-0805">Transcription regulation</keyword>
<evidence type="ECO:0000313" key="7">
    <source>
        <dbReference type="EMBL" id="QIS03210.1"/>
    </source>
</evidence>
<dbReference type="Gene3D" id="1.10.357.10">
    <property type="entry name" value="Tetracycline Repressor, domain 2"/>
    <property type="match status" value="1"/>
</dbReference>
<dbReference type="SUPFAM" id="SSF46689">
    <property type="entry name" value="Homeodomain-like"/>
    <property type="match status" value="1"/>
</dbReference>
<reference evidence="7 8" key="1">
    <citation type="journal article" date="2019" name="ACS Chem. Biol.">
        <title>Identification and Mobilization of a Cryptic Antibiotic Biosynthesis Gene Locus from a Human-Pathogenic Nocardia Isolate.</title>
        <authorList>
            <person name="Herisse M."/>
            <person name="Ishida K."/>
            <person name="Porter J.L."/>
            <person name="Howden B."/>
            <person name="Hertweck C."/>
            <person name="Stinear T.P."/>
            <person name="Pidot S.J."/>
        </authorList>
    </citation>
    <scope>NUCLEOTIDE SEQUENCE [LARGE SCALE GENOMIC DNA]</scope>
    <source>
        <strain evidence="7 8">AUSMDU00024985</strain>
    </source>
</reference>
<dbReference type="GO" id="GO:0003700">
    <property type="term" value="F:DNA-binding transcription factor activity"/>
    <property type="evidence" value="ECO:0007669"/>
    <property type="project" value="TreeGrafter"/>
</dbReference>
<keyword evidence="2 4" id="KW-0238">DNA-binding</keyword>
<feature type="region of interest" description="Disordered" evidence="5">
    <location>
        <begin position="1"/>
        <end position="34"/>
    </location>
</feature>
<dbReference type="AlphaFoldDB" id="A0A6G9XQT8"/>
<organism evidence="7 8">
    <name type="scientific">Nocardia brasiliensis</name>
    <dbReference type="NCBI Taxonomy" id="37326"/>
    <lineage>
        <taxon>Bacteria</taxon>
        <taxon>Bacillati</taxon>
        <taxon>Actinomycetota</taxon>
        <taxon>Actinomycetes</taxon>
        <taxon>Mycobacteriales</taxon>
        <taxon>Nocardiaceae</taxon>
        <taxon>Nocardia</taxon>
    </lineage>
</organism>
<dbReference type="GO" id="GO:0000976">
    <property type="term" value="F:transcription cis-regulatory region binding"/>
    <property type="evidence" value="ECO:0007669"/>
    <property type="project" value="TreeGrafter"/>
</dbReference>
<dbReference type="SUPFAM" id="SSF48498">
    <property type="entry name" value="Tetracyclin repressor-like, C-terminal domain"/>
    <property type="match status" value="1"/>
</dbReference>
<accession>A0A6G9XQT8</accession>
<proteinExistence type="predicted"/>
<evidence type="ECO:0000256" key="5">
    <source>
        <dbReference type="SAM" id="MobiDB-lite"/>
    </source>
</evidence>
<dbReference type="Gene3D" id="1.10.10.60">
    <property type="entry name" value="Homeodomain-like"/>
    <property type="match status" value="1"/>
</dbReference>
<feature type="domain" description="HTH tetR-type" evidence="6">
    <location>
        <begin position="34"/>
        <end position="94"/>
    </location>
</feature>
<dbReference type="InterPro" id="IPR001647">
    <property type="entry name" value="HTH_TetR"/>
</dbReference>
<feature type="compositionally biased region" description="Pro residues" evidence="5">
    <location>
        <begin position="14"/>
        <end position="28"/>
    </location>
</feature>
<keyword evidence="3" id="KW-0804">Transcription</keyword>
<dbReference type="Pfam" id="PF16859">
    <property type="entry name" value="TetR_C_11"/>
    <property type="match status" value="1"/>
</dbReference>
<dbReference type="InterPro" id="IPR036271">
    <property type="entry name" value="Tet_transcr_reg_TetR-rel_C_sf"/>
</dbReference>
<evidence type="ECO:0000256" key="3">
    <source>
        <dbReference type="ARBA" id="ARBA00023163"/>
    </source>
</evidence>
<dbReference type="PROSITE" id="PS50977">
    <property type="entry name" value="HTH_TETR_2"/>
    <property type="match status" value="1"/>
</dbReference>